<dbReference type="HOGENOM" id="CLU_031811_0_1_1"/>
<organism evidence="4 5">
    <name type="scientific">Aspergillus terreus (strain NIH 2624 / FGSC A1156)</name>
    <dbReference type="NCBI Taxonomy" id="341663"/>
    <lineage>
        <taxon>Eukaryota</taxon>
        <taxon>Fungi</taxon>
        <taxon>Dikarya</taxon>
        <taxon>Ascomycota</taxon>
        <taxon>Pezizomycotina</taxon>
        <taxon>Eurotiomycetes</taxon>
        <taxon>Eurotiomycetidae</taxon>
        <taxon>Eurotiales</taxon>
        <taxon>Aspergillaceae</taxon>
        <taxon>Aspergillus</taxon>
        <taxon>Aspergillus subgen. Circumdati</taxon>
    </lineage>
</organism>
<dbReference type="eggNOG" id="ENOG502S3N6">
    <property type="taxonomic scope" value="Eukaryota"/>
</dbReference>
<accession>Q0CVF1</accession>
<evidence type="ECO:0000256" key="2">
    <source>
        <dbReference type="SAM" id="MobiDB-lite"/>
    </source>
</evidence>
<reference evidence="5" key="1">
    <citation type="submission" date="2005-09" db="EMBL/GenBank/DDBJ databases">
        <title>Annotation of the Aspergillus terreus NIH2624 genome.</title>
        <authorList>
            <person name="Birren B.W."/>
            <person name="Lander E.S."/>
            <person name="Galagan J.E."/>
            <person name="Nusbaum C."/>
            <person name="Devon K."/>
            <person name="Henn M."/>
            <person name="Ma L.-J."/>
            <person name="Jaffe D.B."/>
            <person name="Butler J."/>
            <person name="Alvarez P."/>
            <person name="Gnerre S."/>
            <person name="Grabherr M."/>
            <person name="Kleber M."/>
            <person name="Mauceli E.W."/>
            <person name="Brockman W."/>
            <person name="Rounsley S."/>
            <person name="Young S.K."/>
            <person name="LaButti K."/>
            <person name="Pushparaj V."/>
            <person name="DeCaprio D."/>
            <person name="Crawford M."/>
            <person name="Koehrsen M."/>
            <person name="Engels R."/>
            <person name="Montgomery P."/>
            <person name="Pearson M."/>
            <person name="Howarth C."/>
            <person name="Larson L."/>
            <person name="Luoma S."/>
            <person name="White J."/>
            <person name="Alvarado L."/>
            <person name="Kodira C.D."/>
            <person name="Zeng Q."/>
            <person name="Oleary S."/>
            <person name="Yandava C."/>
            <person name="Denning D.W."/>
            <person name="Nierman W.C."/>
            <person name="Milne T."/>
            <person name="Madden K."/>
        </authorList>
    </citation>
    <scope>NUCLEOTIDE SEQUENCE [LARGE SCALE GENOMIC DNA]</scope>
    <source>
        <strain evidence="5">NIH 2624 / FGSC A1156</strain>
    </source>
</reference>
<dbReference type="Pfam" id="PF25543">
    <property type="entry name" value="zf-CCCH_tandem"/>
    <property type="match status" value="1"/>
</dbReference>
<dbReference type="Pfam" id="PF25542">
    <property type="entry name" value="zf-CCCH_12"/>
    <property type="match status" value="1"/>
</dbReference>
<dbReference type="VEuPathDB" id="FungiDB:ATEG_02333"/>
<dbReference type="OrthoDB" id="2270193at2759"/>
<dbReference type="PROSITE" id="PS50103">
    <property type="entry name" value="ZF_C3H1"/>
    <property type="match status" value="1"/>
</dbReference>
<dbReference type="Pfam" id="PF25540">
    <property type="entry name" value="DUF7923"/>
    <property type="match status" value="1"/>
</dbReference>
<dbReference type="GeneID" id="4317182"/>
<evidence type="ECO:0000259" key="3">
    <source>
        <dbReference type="PROSITE" id="PS50103"/>
    </source>
</evidence>
<dbReference type="STRING" id="341663.Q0CVF1"/>
<dbReference type="EMBL" id="CH476596">
    <property type="protein sequence ID" value="EAU37295.1"/>
    <property type="molecule type" value="Genomic_DNA"/>
</dbReference>
<feature type="domain" description="C3H1-type" evidence="3">
    <location>
        <begin position="353"/>
        <end position="380"/>
    </location>
</feature>
<dbReference type="InterPro" id="IPR057654">
    <property type="entry name" value="Znf-CCCH_tandem"/>
</dbReference>
<feature type="region of interest" description="Disordered" evidence="2">
    <location>
        <begin position="267"/>
        <end position="301"/>
    </location>
</feature>
<dbReference type="PANTHER" id="PTHR37543">
    <property type="entry name" value="CCCH ZINC FINGER DNA BINDING PROTEIN (AFU_ORTHOLOGUE AFUA_5G12760)"/>
    <property type="match status" value="1"/>
</dbReference>
<keyword evidence="1" id="KW-0862">Zinc</keyword>
<protein>
    <recommendedName>
        <fullName evidence="3">C3H1-type domain-containing protein</fullName>
    </recommendedName>
</protein>
<feature type="zinc finger region" description="C3H1-type" evidence="1">
    <location>
        <begin position="353"/>
        <end position="380"/>
    </location>
</feature>
<dbReference type="PANTHER" id="PTHR37543:SF1">
    <property type="entry name" value="CCCH ZINC FINGER DNA BINDING PROTEIN (AFU_ORTHOLOGUE AFUA_5G12760)"/>
    <property type="match status" value="1"/>
</dbReference>
<dbReference type="Proteomes" id="UP000007963">
    <property type="component" value="Unassembled WGS sequence"/>
</dbReference>
<dbReference type="AlphaFoldDB" id="Q0CVF1"/>
<evidence type="ECO:0000313" key="4">
    <source>
        <dbReference type="EMBL" id="EAU37295.1"/>
    </source>
</evidence>
<dbReference type="GO" id="GO:0008270">
    <property type="term" value="F:zinc ion binding"/>
    <property type="evidence" value="ECO:0007669"/>
    <property type="project" value="UniProtKB-KW"/>
</dbReference>
<evidence type="ECO:0000256" key="1">
    <source>
        <dbReference type="PROSITE-ProRule" id="PRU00723"/>
    </source>
</evidence>
<feature type="compositionally biased region" description="Polar residues" evidence="2">
    <location>
        <begin position="284"/>
        <end position="294"/>
    </location>
</feature>
<dbReference type="InterPro" id="IPR057683">
    <property type="entry name" value="DUF7923"/>
</dbReference>
<keyword evidence="1" id="KW-0863">Zinc-finger</keyword>
<evidence type="ECO:0000313" key="5">
    <source>
        <dbReference type="Proteomes" id="UP000007963"/>
    </source>
</evidence>
<dbReference type="RefSeq" id="XP_001211511.1">
    <property type="nucleotide sequence ID" value="XM_001211511.1"/>
</dbReference>
<dbReference type="OMA" id="HCHQIFL"/>
<name>Q0CVF1_ASPTN</name>
<sequence>MSRKQSVDHVDFLIVQDLLERVTELEDAYKREKLDRERETRFNRDIQLHEMELMDQISRIKSIMDREPFIVVLLDGGGIMFKDEYLQMGAQGGRNAAAKLHAALQEYVTGSFPGINSPKIITKMYVNLKNLGELCVRGGITTEPSLIEEFARGFNGSFPQFDLVDIGVDKESAHDKIAEAFKLNLYNCHCHQIFLGCSQDNAYAQILNETLIDRDLIGRVSLIEGLPFGSELEAIKPSYRITKFSDLFRDSKITVWAPWKAAVASKPRSHLTPSPSQPAAVPMTRTSTSTSNGKQRPRIDRARPYPQAWANSRWCDRNHRLHSLPKIVERNRYGQRVDRLDFKAIPRDEITRLKKLKLCNFYFLQGECPNDNCHHDHSRKLTKSEHLVLTAIARMTPCRYGLDCDDPECMYGHRCPQSEPGKKDCFWGDNCRFDVSAHGIDTNIVKVTKV</sequence>
<dbReference type="InterPro" id="IPR000571">
    <property type="entry name" value="Znf_CCCH"/>
</dbReference>
<proteinExistence type="predicted"/>
<keyword evidence="1" id="KW-0479">Metal-binding</keyword>
<gene>
    <name evidence="4" type="ORF">ATEG_02333</name>
</gene>